<sequence length="201" mass="23011">MMDMTIVRDFWNGFDVRLLCKCAHAPRMYERCAQRATQLHIVYAIYRNTVLQVYTVQETKWYSCFTQGVVYAMTDIATRVPLSYFQVYKTASMVAAYPSLVRSMHLHTPYICESITFCLHKYRQFIPTGSRGLAQAASLPSFGRERPLLSGTHSAQPSHTPNDSSGEVGLPTPAYLRRPQLLSLFFHALPRRNHLPTLFRA</sequence>
<feature type="region of interest" description="Disordered" evidence="1">
    <location>
        <begin position="150"/>
        <end position="170"/>
    </location>
</feature>
<proteinExistence type="predicted"/>
<evidence type="ECO:0000256" key="1">
    <source>
        <dbReference type="SAM" id="MobiDB-lite"/>
    </source>
</evidence>
<keyword evidence="3" id="KW-1185">Reference proteome</keyword>
<reference evidence="2" key="1">
    <citation type="journal article" date="2020" name="Stud. Mycol.">
        <title>101 Dothideomycetes genomes: a test case for predicting lifestyles and emergence of pathogens.</title>
        <authorList>
            <person name="Haridas S."/>
            <person name="Albert R."/>
            <person name="Binder M."/>
            <person name="Bloem J."/>
            <person name="Labutti K."/>
            <person name="Salamov A."/>
            <person name="Andreopoulos B."/>
            <person name="Baker S."/>
            <person name="Barry K."/>
            <person name="Bills G."/>
            <person name="Bluhm B."/>
            <person name="Cannon C."/>
            <person name="Castanera R."/>
            <person name="Culley D."/>
            <person name="Daum C."/>
            <person name="Ezra D."/>
            <person name="Gonzalez J."/>
            <person name="Henrissat B."/>
            <person name="Kuo A."/>
            <person name="Liang C."/>
            <person name="Lipzen A."/>
            <person name="Lutzoni F."/>
            <person name="Magnuson J."/>
            <person name="Mondo S."/>
            <person name="Nolan M."/>
            <person name="Ohm R."/>
            <person name="Pangilinan J."/>
            <person name="Park H.-J."/>
            <person name="Ramirez L."/>
            <person name="Alfaro M."/>
            <person name="Sun H."/>
            <person name="Tritt A."/>
            <person name="Yoshinaga Y."/>
            <person name="Zwiers L.-H."/>
            <person name="Turgeon B."/>
            <person name="Goodwin S."/>
            <person name="Spatafora J."/>
            <person name="Crous P."/>
            <person name="Grigoriev I."/>
        </authorList>
    </citation>
    <scope>NUCLEOTIDE SEQUENCE</scope>
    <source>
        <strain evidence="2">CBS 379.55</strain>
    </source>
</reference>
<dbReference type="AlphaFoldDB" id="A0A6A6JDW5"/>
<organism evidence="2 3">
    <name type="scientific">Westerdykella ornata</name>
    <dbReference type="NCBI Taxonomy" id="318751"/>
    <lineage>
        <taxon>Eukaryota</taxon>
        <taxon>Fungi</taxon>
        <taxon>Dikarya</taxon>
        <taxon>Ascomycota</taxon>
        <taxon>Pezizomycotina</taxon>
        <taxon>Dothideomycetes</taxon>
        <taxon>Pleosporomycetidae</taxon>
        <taxon>Pleosporales</taxon>
        <taxon>Sporormiaceae</taxon>
        <taxon>Westerdykella</taxon>
    </lineage>
</organism>
<evidence type="ECO:0000313" key="3">
    <source>
        <dbReference type="Proteomes" id="UP000800097"/>
    </source>
</evidence>
<gene>
    <name evidence="2" type="ORF">EI97DRAFT_404193</name>
</gene>
<dbReference type="Proteomes" id="UP000800097">
    <property type="component" value="Unassembled WGS sequence"/>
</dbReference>
<dbReference type="RefSeq" id="XP_033650918.1">
    <property type="nucleotide sequence ID" value="XM_033796532.1"/>
</dbReference>
<name>A0A6A6JDW5_WESOR</name>
<feature type="compositionally biased region" description="Polar residues" evidence="1">
    <location>
        <begin position="151"/>
        <end position="165"/>
    </location>
</feature>
<dbReference type="EMBL" id="ML986510">
    <property type="protein sequence ID" value="KAF2273379.1"/>
    <property type="molecule type" value="Genomic_DNA"/>
</dbReference>
<protein>
    <submittedName>
        <fullName evidence="2">Uncharacterized protein</fullName>
    </submittedName>
</protein>
<accession>A0A6A6JDW5</accession>
<dbReference type="GeneID" id="54549707"/>
<evidence type="ECO:0000313" key="2">
    <source>
        <dbReference type="EMBL" id="KAF2273379.1"/>
    </source>
</evidence>